<dbReference type="Gene3D" id="1.10.10.10">
    <property type="entry name" value="Winged helix-like DNA-binding domain superfamily/Winged helix DNA-binding domain"/>
    <property type="match status" value="1"/>
</dbReference>
<dbReference type="InterPro" id="IPR036388">
    <property type="entry name" value="WH-like_DNA-bd_sf"/>
</dbReference>
<comment type="caution">
    <text evidence="1">The sequence shown here is derived from an EMBL/GenBank/DDBJ whole genome shotgun (WGS) entry which is preliminary data.</text>
</comment>
<evidence type="ECO:0000313" key="1">
    <source>
        <dbReference type="EMBL" id="GAA1915835.1"/>
    </source>
</evidence>
<gene>
    <name evidence="1" type="ORF">GCM10009737_16590</name>
</gene>
<dbReference type="EMBL" id="BAAAMY010000004">
    <property type="protein sequence ID" value="GAA1915835.1"/>
    <property type="molecule type" value="Genomic_DNA"/>
</dbReference>
<dbReference type="RefSeq" id="WP_344006031.1">
    <property type="nucleotide sequence ID" value="NZ_BAAAMY010000004.1"/>
</dbReference>
<evidence type="ECO:0000313" key="2">
    <source>
        <dbReference type="Proteomes" id="UP001501612"/>
    </source>
</evidence>
<evidence type="ECO:0008006" key="3">
    <source>
        <dbReference type="Google" id="ProtNLM"/>
    </source>
</evidence>
<name>A0ABP5ALF2_9ACTN</name>
<proteinExistence type="predicted"/>
<reference evidence="2" key="1">
    <citation type="journal article" date="2019" name="Int. J. Syst. Evol. Microbiol.">
        <title>The Global Catalogue of Microorganisms (GCM) 10K type strain sequencing project: providing services to taxonomists for standard genome sequencing and annotation.</title>
        <authorList>
            <consortium name="The Broad Institute Genomics Platform"/>
            <consortium name="The Broad Institute Genome Sequencing Center for Infectious Disease"/>
            <person name="Wu L."/>
            <person name="Ma J."/>
        </authorList>
    </citation>
    <scope>NUCLEOTIDE SEQUENCE [LARGE SCALE GENOMIC DNA]</scope>
    <source>
        <strain evidence="2">JCM 14046</strain>
    </source>
</reference>
<protein>
    <recommendedName>
        <fullName evidence="3">Host cell surface-exposed lipoprotein Ltp-like HTH region domain-containing protein</fullName>
    </recommendedName>
</protein>
<keyword evidence="2" id="KW-1185">Reference proteome</keyword>
<organism evidence="1 2">
    <name type="scientific">Nocardioides lentus</name>
    <dbReference type="NCBI Taxonomy" id="338077"/>
    <lineage>
        <taxon>Bacteria</taxon>
        <taxon>Bacillati</taxon>
        <taxon>Actinomycetota</taxon>
        <taxon>Actinomycetes</taxon>
        <taxon>Propionibacteriales</taxon>
        <taxon>Nocardioidaceae</taxon>
        <taxon>Nocardioides</taxon>
    </lineage>
</organism>
<sequence length="162" mass="16441">MLRLFTWALVATLAVVGVRMVVEAQVAGAGSASRAAAVGNGDPTSTVGAGSVVHVPGPVAGVQPPLMAVRDAFGAARGYLALTGFSPSSLVAQLRADGFTRSVAWGVVAGLEVDWSAEAVEVAWSVVRNAGVGSEELSTRLRAEGFTPEQVRVAVATVRGPT</sequence>
<dbReference type="Proteomes" id="UP001501612">
    <property type="component" value="Unassembled WGS sequence"/>
</dbReference>
<accession>A0ABP5ALF2</accession>